<dbReference type="eggNOG" id="COG5607">
    <property type="taxonomic scope" value="Bacteria"/>
</dbReference>
<accession>L0A4H4</accession>
<dbReference type="InterPro" id="IPR038186">
    <property type="entry name" value="CHAD_dom_sf"/>
</dbReference>
<dbReference type="SMART" id="SM00880">
    <property type="entry name" value="CHAD"/>
    <property type="match status" value="1"/>
</dbReference>
<dbReference type="InterPro" id="IPR007899">
    <property type="entry name" value="CHAD_dom"/>
</dbReference>
<gene>
    <name evidence="2" type="ordered locus">Deipe_3305</name>
</gene>
<dbReference type="PATRIC" id="fig|937777.3.peg.3320"/>
<dbReference type="PANTHER" id="PTHR39339">
    <property type="entry name" value="SLR1444 PROTEIN"/>
    <property type="match status" value="1"/>
</dbReference>
<dbReference type="STRING" id="937777.Deipe_3305"/>
<dbReference type="KEGG" id="dpd:Deipe_3305"/>
<evidence type="ECO:0000313" key="3">
    <source>
        <dbReference type="Proteomes" id="UP000010467"/>
    </source>
</evidence>
<evidence type="ECO:0000259" key="1">
    <source>
        <dbReference type="PROSITE" id="PS51708"/>
    </source>
</evidence>
<name>L0A4H4_DEIPD</name>
<dbReference type="HOGENOM" id="CLU_1183471_0_0_0"/>
<dbReference type="OrthoDB" id="65171at2"/>
<dbReference type="PROSITE" id="PS51708">
    <property type="entry name" value="CHAD"/>
    <property type="match status" value="1"/>
</dbReference>
<proteinExistence type="predicted"/>
<dbReference type="EMBL" id="CP003382">
    <property type="protein sequence ID" value="AFZ68746.1"/>
    <property type="molecule type" value="Genomic_DNA"/>
</dbReference>
<feature type="domain" description="CHAD" evidence="1">
    <location>
        <begin position="1"/>
        <end position="234"/>
    </location>
</feature>
<dbReference type="PANTHER" id="PTHR39339:SF1">
    <property type="entry name" value="CHAD DOMAIN-CONTAINING PROTEIN"/>
    <property type="match status" value="1"/>
</dbReference>
<dbReference type="RefSeq" id="WP_015237044.1">
    <property type="nucleotide sequence ID" value="NC_019793.1"/>
</dbReference>
<dbReference type="Gene3D" id="1.40.20.10">
    <property type="entry name" value="CHAD domain"/>
    <property type="match status" value="2"/>
</dbReference>
<dbReference type="Pfam" id="PF05235">
    <property type="entry name" value="CHAD"/>
    <property type="match status" value="1"/>
</dbReference>
<evidence type="ECO:0000313" key="2">
    <source>
        <dbReference type="EMBL" id="AFZ68746.1"/>
    </source>
</evidence>
<sequence length="234" mass="26837">MGERNTRQNQLEKLWPALQKGDARAVHEVRKLTRKVGADLRAAGASGKVKRSWRDLRRAIAPVRDHDAVQAHLRDGLQELGADDAYLQRFDESWAARRQVLWSKVNLPDPPVVPSRPKDFKARLRERARKDWKALVSESQEVLESEDAEAWHAWRKHLKAYRHTLDLLGEAPAGLEEVLQALGRLQDAQVTREVLEAQDAVPEYREALLTREERAAAESRILAREQWMTLLGRS</sequence>
<protein>
    <submittedName>
        <fullName evidence="2">CHAD domain-containing protein</fullName>
    </submittedName>
</protein>
<keyword evidence="3" id="KW-1185">Reference proteome</keyword>
<organism evidence="2 3">
    <name type="scientific">Deinococcus peraridilitoris (strain DSM 19664 / LMG 22246 / CIP 109416 / KR-200)</name>
    <dbReference type="NCBI Taxonomy" id="937777"/>
    <lineage>
        <taxon>Bacteria</taxon>
        <taxon>Thermotogati</taxon>
        <taxon>Deinococcota</taxon>
        <taxon>Deinococci</taxon>
        <taxon>Deinococcales</taxon>
        <taxon>Deinococcaceae</taxon>
        <taxon>Deinococcus</taxon>
    </lineage>
</organism>
<dbReference type="Proteomes" id="UP000010467">
    <property type="component" value="Chromosome"/>
</dbReference>
<reference evidence="3" key="1">
    <citation type="submission" date="2012-03" db="EMBL/GenBank/DDBJ databases">
        <title>Complete sequence of chromosome of Deinococcus peraridilitoris DSM 19664.</title>
        <authorList>
            <person name="Lucas S."/>
            <person name="Copeland A."/>
            <person name="Lapidus A."/>
            <person name="Glavina del Rio T."/>
            <person name="Dalin E."/>
            <person name="Tice H."/>
            <person name="Bruce D."/>
            <person name="Goodwin L."/>
            <person name="Pitluck S."/>
            <person name="Peters L."/>
            <person name="Mikhailova N."/>
            <person name="Lu M."/>
            <person name="Kyrpides N."/>
            <person name="Mavromatis K."/>
            <person name="Ivanova N."/>
            <person name="Brettin T."/>
            <person name="Detter J.C."/>
            <person name="Han C."/>
            <person name="Larimer F."/>
            <person name="Land M."/>
            <person name="Hauser L."/>
            <person name="Markowitz V."/>
            <person name="Cheng J.-F."/>
            <person name="Hugenholtz P."/>
            <person name="Woyke T."/>
            <person name="Wu D."/>
            <person name="Pukall R."/>
            <person name="Steenblock K."/>
            <person name="Brambilla E."/>
            <person name="Klenk H.-P."/>
            <person name="Eisen J.A."/>
        </authorList>
    </citation>
    <scope>NUCLEOTIDE SEQUENCE [LARGE SCALE GENOMIC DNA]</scope>
    <source>
        <strain evidence="3">DSM 19664 / LMG 22246 / CIP 109416 / KR-200</strain>
    </source>
</reference>
<dbReference type="AlphaFoldDB" id="L0A4H4"/>